<evidence type="ECO:0000313" key="2">
    <source>
        <dbReference type="Proteomes" id="UP000243217"/>
    </source>
</evidence>
<dbReference type="OrthoDB" id="78282at2759"/>
<accession>A0A1W0ACS5</accession>
<comment type="caution">
    <text evidence="1">The sequence shown here is derived from an EMBL/GenBank/DDBJ whole genome shotgun (WGS) entry which is preliminary data.</text>
</comment>
<sequence length="199" mass="22863">MSDEVDTGCFAQPLDSTDAMMYASRMQYLHSDENQDRTRPDALFMSRRQVKKHCDYKIPTSSIPAMKKAEHAVHQNHHHNRRASAQNVPEFCTDGSWIPCFQAGCHFWQHKGTGHCITNDVVGFPCPFHQNGEICVWNGDTKVDTEIDSIPFPSTFKFLEPEAQPSTPYIKNSYFYIVYIESRHTKAPISHIVVRKSER</sequence>
<gene>
    <name evidence="1" type="ORF">THRCLA_00024</name>
</gene>
<dbReference type="EMBL" id="JNBS01000012">
    <property type="protein sequence ID" value="OQS07998.1"/>
    <property type="molecule type" value="Genomic_DNA"/>
</dbReference>
<keyword evidence="2" id="KW-1185">Reference proteome</keyword>
<dbReference type="AlphaFoldDB" id="A0A1W0ACS5"/>
<proteinExistence type="predicted"/>
<organism evidence="1 2">
    <name type="scientific">Thraustotheca clavata</name>
    <dbReference type="NCBI Taxonomy" id="74557"/>
    <lineage>
        <taxon>Eukaryota</taxon>
        <taxon>Sar</taxon>
        <taxon>Stramenopiles</taxon>
        <taxon>Oomycota</taxon>
        <taxon>Saprolegniomycetes</taxon>
        <taxon>Saprolegniales</taxon>
        <taxon>Achlyaceae</taxon>
        <taxon>Thraustotheca</taxon>
    </lineage>
</organism>
<evidence type="ECO:0000313" key="1">
    <source>
        <dbReference type="EMBL" id="OQS07998.1"/>
    </source>
</evidence>
<name>A0A1W0ACS5_9STRA</name>
<reference evidence="1 2" key="1">
    <citation type="journal article" date="2014" name="Genome Biol. Evol.">
        <title>The secreted proteins of Achlya hypogyna and Thraustotheca clavata identify the ancestral oomycete secretome and reveal gene acquisitions by horizontal gene transfer.</title>
        <authorList>
            <person name="Misner I."/>
            <person name="Blouin N."/>
            <person name="Leonard G."/>
            <person name="Richards T.A."/>
            <person name="Lane C.E."/>
        </authorList>
    </citation>
    <scope>NUCLEOTIDE SEQUENCE [LARGE SCALE GENOMIC DNA]</scope>
    <source>
        <strain evidence="1 2">ATCC 34112</strain>
    </source>
</reference>
<protein>
    <submittedName>
        <fullName evidence="1">Uncharacterized protein</fullName>
    </submittedName>
</protein>
<dbReference type="Proteomes" id="UP000243217">
    <property type="component" value="Unassembled WGS sequence"/>
</dbReference>